<evidence type="ECO:0000313" key="1">
    <source>
        <dbReference type="EMBL" id="ANI14082.1"/>
    </source>
</evidence>
<protein>
    <submittedName>
        <fullName evidence="1">Cobalt chelatase</fullName>
    </submittedName>
</protein>
<dbReference type="EMBL" id="CP015878">
    <property type="protein sequence ID" value="ANI14082.1"/>
    <property type="molecule type" value="Genomic_DNA"/>
</dbReference>
<dbReference type="InterPro" id="IPR015003">
    <property type="entry name" value="DUF1853"/>
</dbReference>
<dbReference type="AlphaFoldDB" id="A0A1A9K955"/>
<accession>A0A1A9K955</accession>
<evidence type="ECO:0000313" key="2">
    <source>
        <dbReference type="Proteomes" id="UP000077748"/>
    </source>
</evidence>
<organism evidence="1 2">
    <name type="scientific">Pseudomonas citronellolis</name>
    <dbReference type="NCBI Taxonomy" id="53408"/>
    <lineage>
        <taxon>Bacteria</taxon>
        <taxon>Pseudomonadati</taxon>
        <taxon>Pseudomonadota</taxon>
        <taxon>Gammaproteobacteria</taxon>
        <taxon>Pseudomonadales</taxon>
        <taxon>Pseudomonadaceae</taxon>
        <taxon>Pseudomonas</taxon>
    </lineage>
</organism>
<reference evidence="1 2" key="1">
    <citation type="submission" date="2016-05" db="EMBL/GenBank/DDBJ databases">
        <title>Genome Sequence of Pseudomonas citronellolis Strain SJTE-3, an Estrogens and Persistent Organic Pollutants degradation strain.</title>
        <authorList>
            <person name="Liang R."/>
        </authorList>
    </citation>
    <scope>NUCLEOTIDE SEQUENCE [LARGE SCALE GENOMIC DNA]</scope>
    <source>
        <strain evidence="1 2">SJTE-3</strain>
    </source>
</reference>
<sequence>MKSTAYLLAELLAELRQPAVRDLAWTLLGEPLLDAGGTLPLRHPLAASRWLAEPELLGGWLREQERHSEALQAWLQRSPQQRLGRYYERLWQFALQQAPDLRLLGANLAVRDNGHTLGELDLLLEDDDGLHHLELAIKLYLGPSREGPEDWLGPGAEDRLANKLRHLREHQLPLSSTAHGRALIAGFSSAPVQAALWLGGYLFYPWPGECAAPEGANPEHLSGSWLHRSHWPLYRAQGTGRWQPLPRSEWLAPARKTAEQSWAPERFDAWLAQLPADAFPQLLVRLEEQQGEWCEAERLFLVGDQWPRVHNGYSH</sequence>
<dbReference type="RefSeq" id="WP_064582450.1">
    <property type="nucleotide sequence ID" value="NZ_CP015878.1"/>
</dbReference>
<name>A0A1A9K955_9PSED</name>
<dbReference type="Pfam" id="PF08907">
    <property type="entry name" value="DUF1853"/>
    <property type="match status" value="1"/>
</dbReference>
<dbReference type="Proteomes" id="UP000077748">
    <property type="component" value="Chromosome"/>
</dbReference>
<gene>
    <name evidence="1" type="ORF">A9C11_08885</name>
</gene>
<proteinExistence type="predicted"/>